<accession>A0A0E9U8A2</accession>
<sequence length="23" mass="2842">MTVSSPANRNRRVHWRMVRDIFI</sequence>
<reference evidence="1" key="2">
    <citation type="journal article" date="2015" name="Fish Shellfish Immunol.">
        <title>Early steps in the European eel (Anguilla anguilla)-Vibrio vulnificus interaction in the gills: Role of the RtxA13 toxin.</title>
        <authorList>
            <person name="Callol A."/>
            <person name="Pajuelo D."/>
            <person name="Ebbesson L."/>
            <person name="Teles M."/>
            <person name="MacKenzie S."/>
            <person name="Amaro C."/>
        </authorList>
    </citation>
    <scope>NUCLEOTIDE SEQUENCE</scope>
</reference>
<reference evidence="1" key="1">
    <citation type="submission" date="2014-11" db="EMBL/GenBank/DDBJ databases">
        <authorList>
            <person name="Amaro Gonzalez C."/>
        </authorList>
    </citation>
    <scope>NUCLEOTIDE SEQUENCE</scope>
</reference>
<organism evidence="1">
    <name type="scientific">Anguilla anguilla</name>
    <name type="common">European freshwater eel</name>
    <name type="synonym">Muraena anguilla</name>
    <dbReference type="NCBI Taxonomy" id="7936"/>
    <lineage>
        <taxon>Eukaryota</taxon>
        <taxon>Metazoa</taxon>
        <taxon>Chordata</taxon>
        <taxon>Craniata</taxon>
        <taxon>Vertebrata</taxon>
        <taxon>Euteleostomi</taxon>
        <taxon>Actinopterygii</taxon>
        <taxon>Neopterygii</taxon>
        <taxon>Teleostei</taxon>
        <taxon>Anguilliformes</taxon>
        <taxon>Anguillidae</taxon>
        <taxon>Anguilla</taxon>
    </lineage>
</organism>
<dbReference type="AlphaFoldDB" id="A0A0E9U8A2"/>
<name>A0A0E9U8A2_ANGAN</name>
<proteinExistence type="predicted"/>
<evidence type="ECO:0000313" key="1">
    <source>
        <dbReference type="EMBL" id="JAH61380.1"/>
    </source>
</evidence>
<dbReference type="EMBL" id="GBXM01031340">
    <property type="protein sequence ID" value="JAH77237.1"/>
    <property type="molecule type" value="Transcribed_RNA"/>
</dbReference>
<protein>
    <submittedName>
        <fullName evidence="1">Uncharacterized protein</fullName>
    </submittedName>
</protein>
<dbReference type="EMBL" id="GBXM01047197">
    <property type="protein sequence ID" value="JAH61380.1"/>
    <property type="molecule type" value="Transcribed_RNA"/>
</dbReference>